<feature type="domain" description="DUF1468" evidence="2">
    <location>
        <begin position="48"/>
        <end position="183"/>
    </location>
</feature>
<dbReference type="InterPro" id="IPR009936">
    <property type="entry name" value="DUF1468"/>
</dbReference>
<dbReference type="RefSeq" id="WP_324716551.1">
    <property type="nucleotide sequence ID" value="NZ_CP141615.1"/>
</dbReference>
<evidence type="ECO:0000313" key="4">
    <source>
        <dbReference type="Proteomes" id="UP001332192"/>
    </source>
</evidence>
<keyword evidence="1" id="KW-0812">Transmembrane</keyword>
<sequence length="193" mass="21101">MTAPAGCARGASRGASRARGFVESQETELVTVPDQARKRFWRHPSLATAVVFAAVAGWVWWYSGRFPPGMGAILSPAFYPRLAAAAMLGLAGLLAILAVLGMEHIDWRGISRAEMARWSMLIGLMAAYIVVWSRSRYEVATVLFGASFVYVFERCSLWRALLFAGLLTAAMWLLFAWGLRVPLEVVKASCGLA</sequence>
<dbReference type="Pfam" id="PF07331">
    <property type="entry name" value="TctB"/>
    <property type="match status" value="1"/>
</dbReference>
<evidence type="ECO:0000259" key="2">
    <source>
        <dbReference type="Pfam" id="PF07331"/>
    </source>
</evidence>
<feature type="transmembrane region" description="Helical" evidence="1">
    <location>
        <begin position="160"/>
        <end position="179"/>
    </location>
</feature>
<evidence type="ECO:0000256" key="1">
    <source>
        <dbReference type="SAM" id="Phobius"/>
    </source>
</evidence>
<feature type="transmembrane region" description="Helical" evidence="1">
    <location>
        <begin position="45"/>
        <end position="62"/>
    </location>
</feature>
<reference evidence="3 4" key="1">
    <citation type="journal article" date="2024" name="Front. Microbiol.">
        <title>Novel thermophilic genera Geochorda gen. nov. and Carboxydochorda gen. nov. from the deep terrestrial subsurface reveal the ecophysiological diversity in the class Limnochordia.</title>
        <authorList>
            <person name="Karnachuk O.V."/>
            <person name="Lukina A.P."/>
            <person name="Avakyan M.R."/>
            <person name="Kadnikov V.V."/>
            <person name="Begmatov S."/>
            <person name="Beletsky A.V."/>
            <person name="Vlasova K.G."/>
            <person name="Novikov A.A."/>
            <person name="Shcherbakova V.A."/>
            <person name="Mardanov A.V."/>
            <person name="Ravin N.V."/>
        </authorList>
    </citation>
    <scope>NUCLEOTIDE SEQUENCE [LARGE SCALE GENOMIC DNA]</scope>
    <source>
        <strain evidence="3 4">L945</strain>
    </source>
</reference>
<keyword evidence="4" id="KW-1185">Reference proteome</keyword>
<dbReference type="EMBL" id="CP141615">
    <property type="protein sequence ID" value="WRP17279.1"/>
    <property type="molecule type" value="Genomic_DNA"/>
</dbReference>
<gene>
    <name evidence="3" type="ORF">U7230_14540</name>
</gene>
<accession>A0ABZ1BX66</accession>
<evidence type="ECO:0000313" key="3">
    <source>
        <dbReference type="EMBL" id="WRP17279.1"/>
    </source>
</evidence>
<organism evidence="3 4">
    <name type="scientific">Carboxydichorda subterranea</name>
    <dbReference type="NCBI Taxonomy" id="3109565"/>
    <lineage>
        <taxon>Bacteria</taxon>
        <taxon>Bacillati</taxon>
        <taxon>Bacillota</taxon>
        <taxon>Limnochordia</taxon>
        <taxon>Limnochordales</taxon>
        <taxon>Geochordaceae</taxon>
        <taxon>Carboxydichorda</taxon>
    </lineage>
</organism>
<dbReference type="Proteomes" id="UP001332192">
    <property type="component" value="Chromosome"/>
</dbReference>
<name>A0ABZ1BX66_9FIRM</name>
<keyword evidence="1" id="KW-1133">Transmembrane helix</keyword>
<proteinExistence type="predicted"/>
<feature type="transmembrane region" description="Helical" evidence="1">
    <location>
        <begin position="115"/>
        <end position="131"/>
    </location>
</feature>
<keyword evidence="1" id="KW-0472">Membrane</keyword>
<protein>
    <submittedName>
        <fullName evidence="3">Tripartite tricarboxylate transporter TctB family protein</fullName>
    </submittedName>
</protein>
<feature type="transmembrane region" description="Helical" evidence="1">
    <location>
        <begin position="82"/>
        <end position="103"/>
    </location>
</feature>